<gene>
    <name evidence="4" type="ORF">PSA01_63890</name>
</gene>
<evidence type="ECO:0000259" key="3">
    <source>
        <dbReference type="PROSITE" id="PS51898"/>
    </source>
</evidence>
<feature type="domain" description="Tyr recombinase" evidence="3">
    <location>
        <begin position="47"/>
        <end position="203"/>
    </location>
</feature>
<dbReference type="InterPro" id="IPR002104">
    <property type="entry name" value="Integrase_catalytic"/>
</dbReference>
<comment type="caution">
    <text evidence="4">The sequence shown here is derived from an EMBL/GenBank/DDBJ whole genome shotgun (WGS) entry which is preliminary data.</text>
</comment>
<dbReference type="RefSeq" id="WP_085916504.1">
    <property type="nucleotide sequence ID" value="NZ_BJNH01000120.1"/>
</dbReference>
<keyword evidence="5" id="KW-1185">Reference proteome</keyword>
<evidence type="ECO:0000313" key="4">
    <source>
        <dbReference type="EMBL" id="GEC29360.1"/>
    </source>
</evidence>
<dbReference type="Gene3D" id="1.10.150.130">
    <property type="match status" value="1"/>
</dbReference>
<protein>
    <recommendedName>
        <fullName evidence="3">Tyr recombinase domain-containing protein</fullName>
    </recommendedName>
</protein>
<dbReference type="InterPro" id="IPR010998">
    <property type="entry name" value="Integrase_recombinase_N"/>
</dbReference>
<dbReference type="InterPro" id="IPR011010">
    <property type="entry name" value="DNA_brk_join_enz"/>
</dbReference>
<dbReference type="Proteomes" id="UP000320693">
    <property type="component" value="Unassembled WGS sequence"/>
</dbReference>
<dbReference type="PROSITE" id="PS51898">
    <property type="entry name" value="TYR_RECOMBINASE"/>
    <property type="match status" value="1"/>
</dbReference>
<reference evidence="4 5" key="1">
    <citation type="submission" date="2019-06" db="EMBL/GenBank/DDBJ databases">
        <title>Whole genome shotgun sequence of Pseudonocardia saturnea NBRC 14499.</title>
        <authorList>
            <person name="Hosoyama A."/>
            <person name="Uohara A."/>
            <person name="Ohji S."/>
            <person name="Ichikawa N."/>
        </authorList>
    </citation>
    <scope>NUCLEOTIDE SEQUENCE [LARGE SCALE GENOMIC DNA]</scope>
    <source>
        <strain evidence="4 5">NBRC 14499</strain>
    </source>
</reference>
<dbReference type="InterPro" id="IPR013762">
    <property type="entry name" value="Integrase-like_cat_sf"/>
</dbReference>
<organism evidence="4 5">
    <name type="scientific">Pseudonocardia saturnea</name>
    <dbReference type="NCBI Taxonomy" id="33909"/>
    <lineage>
        <taxon>Bacteria</taxon>
        <taxon>Bacillati</taxon>
        <taxon>Actinomycetota</taxon>
        <taxon>Actinomycetes</taxon>
        <taxon>Pseudonocardiales</taxon>
        <taxon>Pseudonocardiaceae</taxon>
        <taxon>Pseudonocardia</taxon>
    </lineage>
</organism>
<dbReference type="Pfam" id="PF00589">
    <property type="entry name" value="Phage_integrase"/>
    <property type="match status" value="1"/>
</dbReference>
<dbReference type="Gene3D" id="1.10.443.10">
    <property type="entry name" value="Intergrase catalytic core"/>
    <property type="match status" value="1"/>
</dbReference>
<dbReference type="SUPFAM" id="SSF56349">
    <property type="entry name" value="DNA breaking-rejoining enzymes"/>
    <property type="match status" value="1"/>
</dbReference>
<evidence type="ECO:0000256" key="1">
    <source>
        <dbReference type="ARBA" id="ARBA00023125"/>
    </source>
</evidence>
<proteinExistence type="predicted"/>
<keyword evidence="2" id="KW-0233">DNA recombination</keyword>
<accession>A0ABQ0S8W4</accession>
<name>A0ABQ0S8W4_9PSEU</name>
<sequence length="203" mass="22557">MPSARLPAGTIRQIHFILSGALKRAVRWRWIATNPIVEAEPPSAPRPNPQPPSAAEAAQILAAAWERDPAWGVLVWLVMVTGQRRGELCSIRWRQLDLDRGALTLARSIGQRDGEVWEKDTKTHQQRRLTLDEHAVGLLRAHQDLCRCNAEQVGATLGRDAFVYSRSPDGSTHLLPDSATQRYGKLAVATKADSVRFAIRNFA</sequence>
<evidence type="ECO:0000313" key="5">
    <source>
        <dbReference type="Proteomes" id="UP000320693"/>
    </source>
</evidence>
<keyword evidence="1" id="KW-0238">DNA-binding</keyword>
<dbReference type="EMBL" id="BJNH01000120">
    <property type="protein sequence ID" value="GEC29360.1"/>
    <property type="molecule type" value="Genomic_DNA"/>
</dbReference>
<evidence type="ECO:0000256" key="2">
    <source>
        <dbReference type="ARBA" id="ARBA00023172"/>
    </source>
</evidence>